<dbReference type="Gene3D" id="3.30.390.10">
    <property type="entry name" value="Enolase-like, N-terminal domain"/>
    <property type="match status" value="1"/>
</dbReference>
<dbReference type="InterPro" id="IPR020809">
    <property type="entry name" value="Enolase_CS"/>
</dbReference>
<evidence type="ECO:0000256" key="4">
    <source>
        <dbReference type="ARBA" id="ARBA00017068"/>
    </source>
</evidence>
<evidence type="ECO:0000256" key="9">
    <source>
        <dbReference type="HAMAP-Rule" id="MF_00318"/>
    </source>
</evidence>
<dbReference type="STRING" id="1797542.A3J59_04685"/>
<dbReference type="InterPro" id="IPR000941">
    <property type="entry name" value="Enolase"/>
</dbReference>
<dbReference type="SUPFAM" id="SSF51604">
    <property type="entry name" value="Enolase C-terminal domain-like"/>
    <property type="match status" value="1"/>
</dbReference>
<dbReference type="PANTHER" id="PTHR11902:SF1">
    <property type="entry name" value="ENOLASE"/>
    <property type="match status" value="1"/>
</dbReference>
<evidence type="ECO:0000313" key="16">
    <source>
        <dbReference type="Proteomes" id="UP000177310"/>
    </source>
</evidence>
<evidence type="ECO:0000256" key="5">
    <source>
        <dbReference type="ARBA" id="ARBA00022525"/>
    </source>
</evidence>
<dbReference type="GO" id="GO:0000287">
    <property type="term" value="F:magnesium ion binding"/>
    <property type="evidence" value="ECO:0007669"/>
    <property type="project" value="UniProtKB-UniRule"/>
</dbReference>
<feature type="domain" description="Enolase C-terminal TIM barrel" evidence="13">
    <location>
        <begin position="148"/>
        <end position="423"/>
    </location>
</feature>
<evidence type="ECO:0000256" key="1">
    <source>
        <dbReference type="ARBA" id="ARBA00005031"/>
    </source>
</evidence>
<dbReference type="GO" id="GO:0009986">
    <property type="term" value="C:cell surface"/>
    <property type="evidence" value="ECO:0007669"/>
    <property type="project" value="UniProtKB-SubCell"/>
</dbReference>
<dbReference type="InterPro" id="IPR029017">
    <property type="entry name" value="Enolase-like_N"/>
</dbReference>
<dbReference type="PROSITE" id="PS00164">
    <property type="entry name" value="ENOLASE"/>
    <property type="match status" value="1"/>
</dbReference>
<evidence type="ECO:0000256" key="11">
    <source>
        <dbReference type="PIRSR" id="PIRSR001400-2"/>
    </source>
</evidence>
<keyword evidence="15" id="KW-0670">Pyruvate</keyword>
<dbReference type="GO" id="GO:0004634">
    <property type="term" value="F:phosphopyruvate hydratase activity"/>
    <property type="evidence" value="ECO:0007669"/>
    <property type="project" value="UniProtKB-UniRule"/>
</dbReference>
<evidence type="ECO:0000256" key="2">
    <source>
        <dbReference type="ARBA" id="ARBA00009604"/>
    </source>
</evidence>
<evidence type="ECO:0000256" key="10">
    <source>
        <dbReference type="PIRSR" id="PIRSR001400-1"/>
    </source>
</evidence>
<reference evidence="15 16" key="1">
    <citation type="journal article" date="2016" name="Nat. Commun.">
        <title>Thousands of microbial genomes shed light on interconnected biogeochemical processes in an aquifer system.</title>
        <authorList>
            <person name="Anantharaman K."/>
            <person name="Brown C.T."/>
            <person name="Hug L.A."/>
            <person name="Sharon I."/>
            <person name="Castelle C.J."/>
            <person name="Probst A.J."/>
            <person name="Thomas B.C."/>
            <person name="Singh A."/>
            <person name="Wilkins M.J."/>
            <person name="Karaoz U."/>
            <person name="Brodie E.L."/>
            <person name="Williams K.H."/>
            <person name="Hubbard S.S."/>
            <person name="Banfield J.F."/>
        </authorList>
    </citation>
    <scope>NUCLEOTIDE SEQUENCE [LARGE SCALE GENOMIC DNA]</scope>
</reference>
<dbReference type="Pfam" id="PF03952">
    <property type="entry name" value="Enolase_N"/>
    <property type="match status" value="1"/>
</dbReference>
<keyword evidence="9" id="KW-0963">Cytoplasm</keyword>
<name>A0A1G1YD80_9BACT</name>
<comment type="caution">
    <text evidence="15">The sequence shown here is derived from an EMBL/GenBank/DDBJ whole genome shotgun (WGS) entry which is preliminary data.</text>
</comment>
<dbReference type="PRINTS" id="PR00148">
    <property type="entry name" value="ENOLASE"/>
</dbReference>
<comment type="similarity">
    <text evidence="2 9">Belongs to the enolase family.</text>
</comment>
<dbReference type="NCBIfam" id="TIGR01060">
    <property type="entry name" value="eno"/>
    <property type="match status" value="1"/>
</dbReference>
<feature type="binding site" evidence="11">
    <location>
        <position position="398"/>
    </location>
    <ligand>
        <name>substrate</name>
    </ligand>
</feature>
<dbReference type="InterPro" id="IPR020811">
    <property type="entry name" value="Enolase_N"/>
</dbReference>
<feature type="binding site" evidence="9 12">
    <location>
        <position position="322"/>
    </location>
    <ligand>
        <name>Mg(2+)</name>
        <dbReference type="ChEBI" id="CHEBI:18420"/>
    </ligand>
</feature>
<feature type="active site" description="Proton acceptor" evidence="9 10">
    <location>
        <position position="347"/>
    </location>
</feature>
<comment type="cofactor">
    <cofactor evidence="9">
        <name>Mg(2+)</name>
        <dbReference type="ChEBI" id="CHEBI:18420"/>
    </cofactor>
    <text evidence="9">Binds a second Mg(2+) ion via substrate during catalysis.</text>
</comment>
<keyword evidence="7 9" id="KW-0324">Glycolysis</keyword>
<protein>
    <recommendedName>
        <fullName evidence="4 9">Enolase</fullName>
        <ecNumber evidence="3 9">4.2.1.11</ecNumber>
    </recommendedName>
    <alternativeName>
        <fullName evidence="9">2-phospho-D-glycerate hydro-lyase</fullName>
    </alternativeName>
    <alternativeName>
        <fullName evidence="9">2-phosphoglycerate dehydratase</fullName>
    </alternativeName>
</protein>
<dbReference type="GO" id="GO:0000015">
    <property type="term" value="C:phosphopyruvate hydratase complex"/>
    <property type="evidence" value="ECO:0007669"/>
    <property type="project" value="InterPro"/>
</dbReference>
<comment type="catalytic activity">
    <reaction evidence="9">
        <text>(2R)-2-phosphoglycerate = phosphoenolpyruvate + H2O</text>
        <dbReference type="Rhea" id="RHEA:10164"/>
        <dbReference type="ChEBI" id="CHEBI:15377"/>
        <dbReference type="ChEBI" id="CHEBI:58289"/>
        <dbReference type="ChEBI" id="CHEBI:58702"/>
        <dbReference type="EC" id="4.2.1.11"/>
    </reaction>
</comment>
<feature type="binding site" evidence="11">
    <location>
        <begin position="374"/>
        <end position="377"/>
    </location>
    <ligand>
        <name>substrate</name>
    </ligand>
</feature>
<dbReference type="SFLD" id="SFLDG00178">
    <property type="entry name" value="enolase"/>
    <property type="match status" value="1"/>
</dbReference>
<evidence type="ECO:0000259" key="13">
    <source>
        <dbReference type="SMART" id="SM01192"/>
    </source>
</evidence>
<dbReference type="Pfam" id="PF00113">
    <property type="entry name" value="Enolase_C"/>
    <property type="match status" value="1"/>
</dbReference>
<dbReference type="GO" id="GO:0006096">
    <property type="term" value="P:glycolytic process"/>
    <property type="evidence" value="ECO:0007669"/>
    <property type="project" value="UniProtKB-UniRule"/>
</dbReference>
<feature type="binding site" evidence="11">
    <location>
        <position position="164"/>
    </location>
    <ligand>
        <name>substrate</name>
    </ligand>
</feature>
<keyword evidence="5 9" id="KW-0964">Secreted</keyword>
<dbReference type="SMART" id="SM01193">
    <property type="entry name" value="Enolase_N"/>
    <property type="match status" value="1"/>
</dbReference>
<dbReference type="EC" id="4.2.1.11" evidence="3 9"/>
<evidence type="ECO:0000256" key="7">
    <source>
        <dbReference type="ARBA" id="ARBA00023152"/>
    </source>
</evidence>
<evidence type="ECO:0000256" key="6">
    <source>
        <dbReference type="ARBA" id="ARBA00022842"/>
    </source>
</evidence>
<dbReference type="PANTHER" id="PTHR11902">
    <property type="entry name" value="ENOLASE"/>
    <property type="match status" value="1"/>
</dbReference>
<dbReference type="InterPro" id="IPR036849">
    <property type="entry name" value="Enolase-like_C_sf"/>
</dbReference>
<feature type="domain" description="Enolase N-terminal" evidence="14">
    <location>
        <begin position="8"/>
        <end position="138"/>
    </location>
</feature>
<feature type="binding site" evidence="11">
    <location>
        <position position="295"/>
    </location>
    <ligand>
        <name>substrate</name>
    </ligand>
</feature>
<dbReference type="SUPFAM" id="SSF54826">
    <property type="entry name" value="Enolase N-terminal domain-like"/>
    <property type="match status" value="1"/>
</dbReference>
<dbReference type="SFLD" id="SFLDS00001">
    <property type="entry name" value="Enolase"/>
    <property type="match status" value="1"/>
</dbReference>
<feature type="binding site" evidence="9">
    <location>
        <position position="398"/>
    </location>
    <ligand>
        <name>(2R)-2-phosphoglycerate</name>
        <dbReference type="ChEBI" id="CHEBI:58289"/>
    </ligand>
</feature>
<dbReference type="CDD" id="cd03313">
    <property type="entry name" value="enolase"/>
    <property type="match status" value="1"/>
</dbReference>
<dbReference type="UniPathway" id="UPA00109">
    <property type="reaction ID" value="UER00187"/>
</dbReference>
<feature type="binding site" evidence="9">
    <location>
        <position position="172"/>
    </location>
    <ligand>
        <name>(2R)-2-phosphoglycerate</name>
        <dbReference type="ChEBI" id="CHEBI:58289"/>
    </ligand>
</feature>
<organism evidence="15 16">
    <name type="scientific">Candidatus Buchananbacteria bacterium RIFCSPHIGHO2_02_FULL_56_16</name>
    <dbReference type="NCBI Taxonomy" id="1797542"/>
    <lineage>
        <taxon>Bacteria</taxon>
        <taxon>Candidatus Buchananiibacteriota</taxon>
    </lineage>
</organism>
<evidence type="ECO:0000259" key="14">
    <source>
        <dbReference type="SMART" id="SM01193"/>
    </source>
</evidence>
<gene>
    <name evidence="9" type="primary">eno</name>
    <name evidence="15" type="ORF">A3J59_04685</name>
</gene>
<feature type="binding site" evidence="9">
    <location>
        <position position="377"/>
    </location>
    <ligand>
        <name>(2R)-2-phosphoglycerate</name>
        <dbReference type="ChEBI" id="CHEBI:58289"/>
    </ligand>
</feature>
<feature type="binding site" evidence="11">
    <location>
        <position position="322"/>
    </location>
    <ligand>
        <name>substrate</name>
    </ligand>
</feature>
<dbReference type="PIRSF" id="PIRSF001400">
    <property type="entry name" value="Enolase"/>
    <property type="match status" value="1"/>
</dbReference>
<feature type="binding site" evidence="9">
    <location>
        <position position="376"/>
    </location>
    <ligand>
        <name>(2R)-2-phosphoglycerate</name>
        <dbReference type="ChEBI" id="CHEBI:58289"/>
    </ligand>
</feature>
<comment type="subcellular location">
    <subcellularLocation>
        <location evidence="9">Cytoplasm</location>
    </subcellularLocation>
    <subcellularLocation>
        <location evidence="9">Secreted</location>
    </subcellularLocation>
    <subcellularLocation>
        <location evidence="9">Cell surface</location>
    </subcellularLocation>
    <text evidence="9">Fractions of enolase are present in both the cytoplasm and on the cell surface.</text>
</comment>
<dbReference type="InterPro" id="IPR020810">
    <property type="entry name" value="Enolase_C"/>
</dbReference>
<dbReference type="Proteomes" id="UP000177310">
    <property type="component" value="Unassembled WGS sequence"/>
</dbReference>
<dbReference type="EMBL" id="MHIL01000033">
    <property type="protein sequence ID" value="OGY50229.1"/>
    <property type="molecule type" value="Genomic_DNA"/>
</dbReference>
<evidence type="ECO:0000256" key="8">
    <source>
        <dbReference type="ARBA" id="ARBA00023239"/>
    </source>
</evidence>
<proteinExistence type="inferred from homology"/>
<comment type="pathway">
    <text evidence="1 9">Carbohydrate degradation; glycolysis; pyruvate from D-glyceraldehyde 3-phosphate: step 4/5.</text>
</comment>
<dbReference type="HAMAP" id="MF_00318">
    <property type="entry name" value="Enolase"/>
    <property type="match status" value="1"/>
</dbReference>
<dbReference type="AlphaFoldDB" id="A0A1G1YD80"/>
<feature type="binding site" evidence="9">
    <location>
        <position position="347"/>
    </location>
    <ligand>
        <name>(2R)-2-phosphoglycerate</name>
        <dbReference type="ChEBI" id="CHEBI:58289"/>
    </ligand>
</feature>
<dbReference type="GO" id="GO:0005576">
    <property type="term" value="C:extracellular region"/>
    <property type="evidence" value="ECO:0007669"/>
    <property type="project" value="UniProtKB-SubCell"/>
</dbReference>
<dbReference type="SMART" id="SM01192">
    <property type="entry name" value="Enolase_C"/>
    <property type="match status" value="1"/>
</dbReference>
<accession>A0A1G1YD80</accession>
<keyword evidence="8 9" id="KW-0456">Lyase</keyword>
<dbReference type="Gene3D" id="3.20.20.120">
    <property type="entry name" value="Enolase-like C-terminal domain"/>
    <property type="match status" value="1"/>
</dbReference>
<evidence type="ECO:0000313" key="15">
    <source>
        <dbReference type="EMBL" id="OGY50229.1"/>
    </source>
</evidence>
<comment type="cofactor">
    <cofactor evidence="12">
        <name>Mg(2+)</name>
        <dbReference type="ChEBI" id="CHEBI:18420"/>
    </cofactor>
    <text evidence="12">Mg(2+) is required for catalysis and for stabilizing the dimer.</text>
</comment>
<feature type="active site" description="Proton donor" evidence="9 10">
    <location>
        <position position="213"/>
    </location>
</feature>
<dbReference type="SFLD" id="SFLDF00002">
    <property type="entry name" value="enolase"/>
    <property type="match status" value="1"/>
</dbReference>
<feature type="binding site" evidence="9 12">
    <location>
        <position position="295"/>
    </location>
    <ligand>
        <name>Mg(2+)</name>
        <dbReference type="ChEBI" id="CHEBI:18420"/>
    </ligand>
</feature>
<keyword evidence="6 9" id="KW-0460">Magnesium</keyword>
<comment type="function">
    <text evidence="9">Catalyzes the reversible conversion of 2-phosphoglycerate (2-PG) into phosphoenolpyruvate (PEP). It is essential for the degradation of carbohydrates via glycolysis.</text>
</comment>
<feature type="binding site" evidence="11">
    <location>
        <position position="173"/>
    </location>
    <ligand>
        <name>substrate</name>
    </ligand>
</feature>
<feature type="binding site" evidence="9 12">
    <location>
        <position position="250"/>
    </location>
    <ligand>
        <name>Mg(2+)</name>
        <dbReference type="ChEBI" id="CHEBI:18420"/>
    </ligand>
</feature>
<sequence>MRFSKPTIQSVKALEILDSRGNPTLRVSVTLANGVVGSVSVPSGASTGVHEALELRDGDPKRYGGKGVRQAVEHVNQVIALKLLKQDPTNQRSIDEILLHLDGTKNKSKLGANALVGVSLAVARAAAAAAGLPLYRYLRQAFKLPHQTWRLPIPTINILNGGAHADWSLDIQEFMIIPLQKTMAERVRCGAEIFQALGAILIKQGYSALKGDEGGYAPKLKGNEAAFTVILAAIKQAGYVAGTQVKLAIDAAASEFYRSRTKRYELKADNQSLSADELISLEKQWVSQYPLTFIEDGLDQDDWDNWQQLTKQLGRRVTLVGDDLFATSADRLKEGIDLHIANAILIKPNQVGTLSETMDAVALAQKHGYKIVVSHRSGETADTTIADLAVAVNAEFIKTGSLSRSERVEKYNRLLEIEQEIGD</sequence>
<evidence type="ECO:0000256" key="12">
    <source>
        <dbReference type="PIRSR" id="PIRSR001400-3"/>
    </source>
</evidence>
<evidence type="ECO:0000256" key="3">
    <source>
        <dbReference type="ARBA" id="ARBA00012058"/>
    </source>
</evidence>
<dbReference type="FunFam" id="3.30.390.10:FF:000001">
    <property type="entry name" value="Enolase"/>
    <property type="match status" value="1"/>
</dbReference>
<keyword evidence="9 12" id="KW-0479">Metal-binding</keyword>